<gene>
    <name evidence="2" type="ORF">LZ495_40830</name>
</gene>
<proteinExistence type="predicted"/>
<organism evidence="2 3">
    <name type="scientific">Yinghuangia soli</name>
    <dbReference type="NCBI Taxonomy" id="2908204"/>
    <lineage>
        <taxon>Bacteria</taxon>
        <taxon>Bacillati</taxon>
        <taxon>Actinomycetota</taxon>
        <taxon>Actinomycetes</taxon>
        <taxon>Kitasatosporales</taxon>
        <taxon>Streptomycetaceae</taxon>
        <taxon>Yinghuangia</taxon>
    </lineage>
</organism>
<evidence type="ECO:0000256" key="1">
    <source>
        <dbReference type="SAM" id="MobiDB-lite"/>
    </source>
</evidence>
<sequence>MYEPKKPHRDDDRTITVRAEQVVAWLAAQDDVERTLWAALGGLPREHDETVARMAEVLQATAHGLGLEAAAMWSRVPAHVVRNWQDTDPAFAAALQAAAAFAAAHRLGPGSPVTPAKVRVAITALGRGASWPVAAKVAGISDWRRRQLSRSSAHLAALATAARQARPTRAKRPDARPADAPNSDRPTATGFRLVRRADADADADAEAGHGDARQEERGRSRPSRRT</sequence>
<feature type="region of interest" description="Disordered" evidence="1">
    <location>
        <begin position="158"/>
        <end position="226"/>
    </location>
</feature>
<dbReference type="Proteomes" id="UP001165378">
    <property type="component" value="Unassembled WGS sequence"/>
</dbReference>
<accession>A0AA41U493</accession>
<feature type="compositionally biased region" description="Basic and acidic residues" evidence="1">
    <location>
        <begin position="206"/>
        <end position="219"/>
    </location>
</feature>
<feature type="compositionally biased region" description="Low complexity" evidence="1">
    <location>
        <begin position="158"/>
        <end position="167"/>
    </location>
</feature>
<dbReference type="EMBL" id="JAKFHA010000051">
    <property type="protein sequence ID" value="MCF2533533.1"/>
    <property type="molecule type" value="Genomic_DNA"/>
</dbReference>
<name>A0AA41U493_9ACTN</name>
<dbReference type="AlphaFoldDB" id="A0AA41U493"/>
<keyword evidence="3" id="KW-1185">Reference proteome</keyword>
<protein>
    <submittedName>
        <fullName evidence="2">Uncharacterized protein</fullName>
    </submittedName>
</protein>
<dbReference type="RefSeq" id="WP_235058307.1">
    <property type="nucleotide sequence ID" value="NZ_JAKFHA010000051.1"/>
</dbReference>
<comment type="caution">
    <text evidence="2">The sequence shown here is derived from an EMBL/GenBank/DDBJ whole genome shotgun (WGS) entry which is preliminary data.</text>
</comment>
<evidence type="ECO:0000313" key="2">
    <source>
        <dbReference type="EMBL" id="MCF2533533.1"/>
    </source>
</evidence>
<evidence type="ECO:0000313" key="3">
    <source>
        <dbReference type="Proteomes" id="UP001165378"/>
    </source>
</evidence>
<reference evidence="2" key="1">
    <citation type="submission" date="2022-01" db="EMBL/GenBank/DDBJ databases">
        <title>Genome-Based Taxonomic Classification of the Phylum Actinobacteria.</title>
        <authorList>
            <person name="Gao Y."/>
        </authorList>
    </citation>
    <scope>NUCLEOTIDE SEQUENCE</scope>
    <source>
        <strain evidence="2">KLBMP 8922</strain>
    </source>
</reference>